<accession>A0A1L8EAT1</accession>
<reference evidence="1" key="1">
    <citation type="submission" date="2017-01" db="EMBL/GenBank/DDBJ databases">
        <title>An insight into the sialome and mialome of the horn fly, Haematobia irritans.</title>
        <authorList>
            <person name="Breijo M."/>
            <person name="Boiani M."/>
            <person name="Ures X."/>
            <person name="Rocha S."/>
            <person name="Sequeira M."/>
            <person name="Ribeiro J.M."/>
        </authorList>
    </citation>
    <scope>NUCLEOTIDE SEQUENCE</scope>
</reference>
<evidence type="ECO:0000313" key="1">
    <source>
        <dbReference type="EMBL" id="JAV15870.1"/>
    </source>
</evidence>
<dbReference type="AlphaFoldDB" id="A0A1L8EAT1"/>
<sequence length="70" mass="8000">MSGGGKVNSLVSSTTRYILGRNATQISYWRKAAGNRLVKYTRTVEFDPSQKMPIGLRNKQYHNTNYNMTK</sequence>
<dbReference type="EMBL" id="GFDG01002929">
    <property type="protein sequence ID" value="JAV15870.1"/>
    <property type="molecule type" value="Transcribed_RNA"/>
</dbReference>
<proteinExistence type="predicted"/>
<name>A0A1L8EAT1_HAEIR</name>
<protein>
    <submittedName>
        <fullName evidence="1">Uncharacterized protein</fullName>
    </submittedName>
</protein>
<organism evidence="1">
    <name type="scientific">Haematobia irritans</name>
    <name type="common">Horn fly</name>
    <name type="synonym">Conops irritans</name>
    <dbReference type="NCBI Taxonomy" id="7368"/>
    <lineage>
        <taxon>Eukaryota</taxon>
        <taxon>Metazoa</taxon>
        <taxon>Ecdysozoa</taxon>
        <taxon>Arthropoda</taxon>
        <taxon>Hexapoda</taxon>
        <taxon>Insecta</taxon>
        <taxon>Pterygota</taxon>
        <taxon>Neoptera</taxon>
        <taxon>Endopterygota</taxon>
        <taxon>Diptera</taxon>
        <taxon>Brachycera</taxon>
        <taxon>Muscomorpha</taxon>
        <taxon>Muscoidea</taxon>
        <taxon>Muscidae</taxon>
        <taxon>Haematobia</taxon>
    </lineage>
</organism>